<keyword evidence="5" id="KW-1185">Reference proteome</keyword>
<feature type="region of interest" description="Disordered" evidence="1">
    <location>
        <begin position="179"/>
        <end position="215"/>
    </location>
</feature>
<feature type="transmembrane region" description="Helical" evidence="2">
    <location>
        <begin position="264"/>
        <end position="284"/>
    </location>
</feature>
<dbReference type="PANTHER" id="PTHR13500:SF0">
    <property type="entry name" value="NUCLEOLAR PRE-RIBOSOMAL-ASSOCIATED PROTEIN 1"/>
    <property type="match status" value="1"/>
</dbReference>
<dbReference type="Pfam" id="PF16201">
    <property type="entry name" value="NopRA1"/>
    <property type="match status" value="1"/>
</dbReference>
<dbReference type="PANTHER" id="PTHR13500">
    <property type="entry name" value="NUCLEOLAR PRERIBOSOMAL-ASSOCIATED PROTEIN 1"/>
    <property type="match status" value="1"/>
</dbReference>
<evidence type="ECO:0000313" key="4">
    <source>
        <dbReference type="Ensembl" id="ENSEBUP00000025403.1"/>
    </source>
</evidence>
<keyword evidence="2" id="KW-0472">Membrane</keyword>
<dbReference type="InterPro" id="IPR032436">
    <property type="entry name" value="URB1_C"/>
</dbReference>
<dbReference type="Ensembl" id="ENSEBUT00000025979.1">
    <property type="protein sequence ID" value="ENSEBUP00000025403.1"/>
    <property type="gene ID" value="ENSEBUG00000015667.1"/>
</dbReference>
<dbReference type="GeneTree" id="ENSGT00390000014210"/>
<keyword evidence="2" id="KW-0812">Transmembrane</keyword>
<keyword evidence="2" id="KW-1133">Transmembrane helix</keyword>
<reference evidence="4" key="1">
    <citation type="submission" date="2025-08" db="UniProtKB">
        <authorList>
            <consortium name="Ensembl"/>
        </authorList>
    </citation>
    <scope>IDENTIFICATION</scope>
</reference>
<dbReference type="GO" id="GO:0005730">
    <property type="term" value="C:nucleolus"/>
    <property type="evidence" value="ECO:0007669"/>
    <property type="project" value="TreeGrafter"/>
</dbReference>
<name>A0A8C4R7L3_EPTBU</name>
<evidence type="ECO:0000256" key="2">
    <source>
        <dbReference type="SAM" id="Phobius"/>
    </source>
</evidence>
<evidence type="ECO:0000259" key="3">
    <source>
        <dbReference type="Pfam" id="PF16201"/>
    </source>
</evidence>
<evidence type="ECO:0000313" key="5">
    <source>
        <dbReference type="Proteomes" id="UP000694388"/>
    </source>
</evidence>
<sequence length="287" mass="32357">MYLHLNRFMFSHEFLDTKKVPAFYKFFFSSQAEYAGQSTEREWALSVLEVGLRDRTCVELCARQHIFILLLAYAGGPLADAASQELVFKVLINAARIPSGAYRLVQDHGVLCWLVGLLKRHLKEHKVLDRALELLKTLWKTNLGKKGTAGIKSESDGEQGKSEPKYAAQAVPGGLEAGYAEDEDEDEDEEKKEKVDDAPAAQEAGRSRQTIRTGPPHPIKCLPMQMINEFVLVQHTFLKQDRYDGTKPAFIFISVSWFYPPPHYLASLFCLFASVAVYCLFILFTGC</sequence>
<dbReference type="GO" id="GO:0000466">
    <property type="term" value="P:maturation of 5.8S rRNA from tricistronic rRNA transcript (SSU-rRNA, 5.8S rRNA, LSU-rRNA)"/>
    <property type="evidence" value="ECO:0007669"/>
    <property type="project" value="TreeGrafter"/>
</dbReference>
<dbReference type="Proteomes" id="UP000694388">
    <property type="component" value="Unplaced"/>
</dbReference>
<evidence type="ECO:0000256" key="1">
    <source>
        <dbReference type="SAM" id="MobiDB-lite"/>
    </source>
</evidence>
<reference evidence="4" key="2">
    <citation type="submission" date="2025-09" db="UniProtKB">
        <authorList>
            <consortium name="Ensembl"/>
        </authorList>
    </citation>
    <scope>IDENTIFICATION</scope>
</reference>
<dbReference type="InterPro" id="IPR039844">
    <property type="entry name" value="URB1"/>
</dbReference>
<feature type="domain" description="URB1 C-terminal" evidence="3">
    <location>
        <begin position="1"/>
        <end position="113"/>
    </location>
</feature>
<feature type="compositionally biased region" description="Acidic residues" evidence="1">
    <location>
        <begin position="179"/>
        <end position="190"/>
    </location>
</feature>
<accession>A0A8C4R7L3</accession>
<protein>
    <recommendedName>
        <fullName evidence="3">URB1 C-terminal domain-containing protein</fullName>
    </recommendedName>
</protein>
<dbReference type="AlphaFoldDB" id="A0A8C4R7L3"/>
<dbReference type="GO" id="GO:0000463">
    <property type="term" value="P:maturation of LSU-rRNA from tricistronic rRNA transcript (SSU-rRNA, 5.8S rRNA, LSU-rRNA)"/>
    <property type="evidence" value="ECO:0007669"/>
    <property type="project" value="TreeGrafter"/>
</dbReference>
<organism evidence="4 5">
    <name type="scientific">Eptatretus burgeri</name>
    <name type="common">Inshore hagfish</name>
    <dbReference type="NCBI Taxonomy" id="7764"/>
    <lineage>
        <taxon>Eukaryota</taxon>
        <taxon>Metazoa</taxon>
        <taxon>Chordata</taxon>
        <taxon>Craniata</taxon>
        <taxon>Vertebrata</taxon>
        <taxon>Cyclostomata</taxon>
        <taxon>Myxini</taxon>
        <taxon>Myxiniformes</taxon>
        <taxon>Myxinidae</taxon>
        <taxon>Eptatretinae</taxon>
        <taxon>Eptatretus</taxon>
    </lineage>
</organism>
<proteinExistence type="predicted"/>
<feature type="region of interest" description="Disordered" evidence="1">
    <location>
        <begin position="148"/>
        <end position="167"/>
    </location>
</feature>
<feature type="compositionally biased region" description="Basic and acidic residues" evidence="1">
    <location>
        <begin position="153"/>
        <end position="164"/>
    </location>
</feature>